<comment type="caution">
    <text evidence="4">The sequence shown here is derived from an EMBL/GenBank/DDBJ whole genome shotgun (WGS) entry which is preliminary data.</text>
</comment>
<dbReference type="GO" id="GO:0016491">
    <property type="term" value="F:oxidoreductase activity"/>
    <property type="evidence" value="ECO:0007669"/>
    <property type="project" value="UniProtKB-KW"/>
</dbReference>
<sequence length="247" mass="25981">MQVQNSIALVTGANRGIGKAFVEALIKSGAQKVYAAARNIESLHDVVKIAPDRVFPIALDITNAQQVATAVPQTQDVNLLINNAGVASMGGLFTDETVGNAEWEMQTNYFGTLAMMRAYAPILKLNGGGAIANLLSIVSVVGIPAFSSYSASKAALHSITQVARAELASQNTQVIGVFPGPVDTSMSAGIDLDKIAPIQVAELTLNAVENQIEHVYPDPIAQQVFSAVHTPLKDIEQQFAGMLPNAA</sequence>
<dbReference type="Pfam" id="PF00106">
    <property type="entry name" value="adh_short"/>
    <property type="match status" value="1"/>
</dbReference>
<dbReference type="PRINTS" id="PR00080">
    <property type="entry name" value="SDRFAMILY"/>
</dbReference>
<organism evidence="4 5">
    <name type="scientific">Romeriopsis navalis LEGE 11480</name>
    <dbReference type="NCBI Taxonomy" id="2777977"/>
    <lineage>
        <taxon>Bacteria</taxon>
        <taxon>Bacillati</taxon>
        <taxon>Cyanobacteriota</taxon>
        <taxon>Cyanophyceae</taxon>
        <taxon>Leptolyngbyales</taxon>
        <taxon>Leptolyngbyaceae</taxon>
        <taxon>Romeriopsis</taxon>
        <taxon>Romeriopsis navalis</taxon>
    </lineage>
</organism>
<dbReference type="RefSeq" id="WP_264325617.1">
    <property type="nucleotide sequence ID" value="NZ_JADEXQ010000044.1"/>
</dbReference>
<dbReference type="Gene3D" id="3.40.50.720">
    <property type="entry name" value="NAD(P)-binding Rossmann-like Domain"/>
    <property type="match status" value="1"/>
</dbReference>
<dbReference type="PROSITE" id="PS00061">
    <property type="entry name" value="ADH_SHORT"/>
    <property type="match status" value="1"/>
</dbReference>
<evidence type="ECO:0000256" key="1">
    <source>
        <dbReference type="ARBA" id="ARBA00006484"/>
    </source>
</evidence>
<dbReference type="InterPro" id="IPR020904">
    <property type="entry name" value="Sc_DH/Rdtase_CS"/>
</dbReference>
<name>A0A928VQL0_9CYAN</name>
<dbReference type="PANTHER" id="PTHR44196:SF1">
    <property type="entry name" value="DEHYDROGENASE_REDUCTASE SDR FAMILY MEMBER 7B"/>
    <property type="match status" value="1"/>
</dbReference>
<reference evidence="4" key="1">
    <citation type="submission" date="2020-10" db="EMBL/GenBank/DDBJ databases">
        <authorList>
            <person name="Castelo-Branco R."/>
            <person name="Eusebio N."/>
            <person name="Adriana R."/>
            <person name="Vieira A."/>
            <person name="Brugerolle De Fraissinette N."/>
            <person name="Rezende De Castro R."/>
            <person name="Schneider M.P."/>
            <person name="Vasconcelos V."/>
            <person name="Leao P.N."/>
        </authorList>
    </citation>
    <scope>NUCLEOTIDE SEQUENCE</scope>
    <source>
        <strain evidence="4">LEGE 11480</strain>
    </source>
</reference>
<dbReference type="InterPro" id="IPR002347">
    <property type="entry name" value="SDR_fam"/>
</dbReference>
<evidence type="ECO:0000313" key="5">
    <source>
        <dbReference type="Proteomes" id="UP000625316"/>
    </source>
</evidence>
<keyword evidence="2" id="KW-0560">Oxidoreductase</keyword>
<proteinExistence type="inferred from homology"/>
<dbReference type="AlphaFoldDB" id="A0A928VQL0"/>
<keyword evidence="5" id="KW-1185">Reference proteome</keyword>
<gene>
    <name evidence="4" type="ORF">IQ266_13720</name>
</gene>
<dbReference type="GO" id="GO:0016020">
    <property type="term" value="C:membrane"/>
    <property type="evidence" value="ECO:0007669"/>
    <property type="project" value="TreeGrafter"/>
</dbReference>
<dbReference type="PANTHER" id="PTHR44196">
    <property type="entry name" value="DEHYDROGENASE/REDUCTASE SDR FAMILY MEMBER 7B"/>
    <property type="match status" value="1"/>
</dbReference>
<protein>
    <submittedName>
        <fullName evidence="4">SDR family oxidoreductase</fullName>
    </submittedName>
</protein>
<accession>A0A928VQL0</accession>
<evidence type="ECO:0000256" key="2">
    <source>
        <dbReference type="ARBA" id="ARBA00023002"/>
    </source>
</evidence>
<evidence type="ECO:0000256" key="3">
    <source>
        <dbReference type="RuleBase" id="RU000363"/>
    </source>
</evidence>
<dbReference type="Proteomes" id="UP000625316">
    <property type="component" value="Unassembled WGS sequence"/>
</dbReference>
<dbReference type="PRINTS" id="PR00081">
    <property type="entry name" value="GDHRDH"/>
</dbReference>
<dbReference type="SUPFAM" id="SSF51735">
    <property type="entry name" value="NAD(P)-binding Rossmann-fold domains"/>
    <property type="match status" value="1"/>
</dbReference>
<dbReference type="InterPro" id="IPR036291">
    <property type="entry name" value="NAD(P)-bd_dom_sf"/>
</dbReference>
<evidence type="ECO:0000313" key="4">
    <source>
        <dbReference type="EMBL" id="MBE9030790.1"/>
    </source>
</evidence>
<dbReference type="EMBL" id="JADEXQ010000044">
    <property type="protein sequence ID" value="MBE9030790.1"/>
    <property type="molecule type" value="Genomic_DNA"/>
</dbReference>
<comment type="similarity">
    <text evidence="1 3">Belongs to the short-chain dehydrogenases/reductases (SDR) family.</text>
</comment>
<dbReference type="NCBIfam" id="NF006118">
    <property type="entry name" value="PRK08264.1-4"/>
    <property type="match status" value="1"/>
</dbReference>